<sequence>MMPFRVLAAVALLIAATCSAYAADVVFPPGAHVGMKPLVGLSRAKTFIGFETEDQSVRVLIADLPADAYGEVVSAFKANPAGSGGIKPESLETPAGLGYYTIESARDGATNVRRYSMILPGSTFSGYVAVQVPENAAKIYTDDAVRQMFATAVIRNEVPVDEQLGMMPFKVTQLADFKTVRMLAPGAALILADGDERTGFEAKPFMILGVITSTAASPDDRGRLAQQVATTIPGVRDGRITMSEPIRIDGQPGYETRIDATSGKDNTPVTIVQWLRFGSQSSVRIIGSSPRTDWETAFPRFRAVRDGIEPRG</sequence>
<comment type="caution">
    <text evidence="2">The sequence shown here is derived from an EMBL/GenBank/DDBJ whole genome shotgun (WGS) entry which is preliminary data.</text>
</comment>
<keyword evidence="1" id="KW-0732">Signal</keyword>
<gene>
    <name evidence="2" type="ORF">AS156_22485</name>
</gene>
<protein>
    <submittedName>
        <fullName evidence="2">Uncharacterized protein</fullName>
    </submittedName>
</protein>
<name>A0A109JBH1_9BRAD</name>
<evidence type="ECO:0000313" key="3">
    <source>
        <dbReference type="Proteomes" id="UP000057737"/>
    </source>
</evidence>
<organism evidence="2 3">
    <name type="scientific">Bradyrhizobium macuxiense</name>
    <dbReference type="NCBI Taxonomy" id="1755647"/>
    <lineage>
        <taxon>Bacteria</taxon>
        <taxon>Pseudomonadati</taxon>
        <taxon>Pseudomonadota</taxon>
        <taxon>Alphaproteobacteria</taxon>
        <taxon>Hyphomicrobiales</taxon>
        <taxon>Nitrobacteraceae</taxon>
        <taxon>Bradyrhizobium</taxon>
    </lineage>
</organism>
<proteinExistence type="predicted"/>
<dbReference type="EMBL" id="LNCU01000120">
    <property type="protein sequence ID" value="KWV45807.1"/>
    <property type="molecule type" value="Genomic_DNA"/>
</dbReference>
<reference evidence="2 3" key="1">
    <citation type="submission" date="2015-11" db="EMBL/GenBank/DDBJ databases">
        <title>Draft Genome Sequence of the Strain BR 10303 (Bradyrhizobium sp.) isolated from nodules of Centrolobium paraense.</title>
        <authorList>
            <person name="Zelli J.E."/>
            <person name="Simoes-Araujo J.L."/>
            <person name="Barauna A.C."/>
            <person name="Silva K."/>
        </authorList>
    </citation>
    <scope>NUCLEOTIDE SEQUENCE [LARGE SCALE GENOMIC DNA]</scope>
    <source>
        <strain evidence="2 3">BR 10303</strain>
    </source>
</reference>
<dbReference type="Proteomes" id="UP000057737">
    <property type="component" value="Unassembled WGS sequence"/>
</dbReference>
<dbReference type="RefSeq" id="WP_066514868.1">
    <property type="nucleotide sequence ID" value="NZ_LNCU01000120.1"/>
</dbReference>
<feature type="chain" id="PRO_5007136616" evidence="1">
    <location>
        <begin position="23"/>
        <end position="312"/>
    </location>
</feature>
<keyword evidence="3" id="KW-1185">Reference proteome</keyword>
<feature type="signal peptide" evidence="1">
    <location>
        <begin position="1"/>
        <end position="22"/>
    </location>
</feature>
<accession>A0A109JBH1</accession>
<dbReference type="AlphaFoldDB" id="A0A109JBH1"/>
<dbReference type="OrthoDB" id="7926124at2"/>
<evidence type="ECO:0000313" key="2">
    <source>
        <dbReference type="EMBL" id="KWV45807.1"/>
    </source>
</evidence>
<evidence type="ECO:0000256" key="1">
    <source>
        <dbReference type="SAM" id="SignalP"/>
    </source>
</evidence>